<name>A0A2M4B7B1_9DIPT</name>
<dbReference type="EMBL" id="GGFK01015595">
    <property type="protein sequence ID" value="MBW48916.1"/>
    <property type="molecule type" value="Transcribed_RNA"/>
</dbReference>
<evidence type="ECO:0000313" key="1">
    <source>
        <dbReference type="EMBL" id="MBW48916.1"/>
    </source>
</evidence>
<organism evidence="1">
    <name type="scientific">Anopheles triannulatus</name>
    <dbReference type="NCBI Taxonomy" id="58253"/>
    <lineage>
        <taxon>Eukaryota</taxon>
        <taxon>Metazoa</taxon>
        <taxon>Ecdysozoa</taxon>
        <taxon>Arthropoda</taxon>
        <taxon>Hexapoda</taxon>
        <taxon>Insecta</taxon>
        <taxon>Pterygota</taxon>
        <taxon>Neoptera</taxon>
        <taxon>Endopterygota</taxon>
        <taxon>Diptera</taxon>
        <taxon>Nematocera</taxon>
        <taxon>Culicoidea</taxon>
        <taxon>Culicidae</taxon>
        <taxon>Anophelinae</taxon>
        <taxon>Anopheles</taxon>
    </lineage>
</organism>
<dbReference type="AlphaFoldDB" id="A0A2M4B7B1"/>
<sequence length="71" mass="8016">MPPPMMLLLLPLVQRDQTLVLPSFRLPTHPGGDALREICEFALPVVGWLDARGAINEINIQFGMQMSWKMI</sequence>
<accession>A0A2M4B7B1</accession>
<protein>
    <submittedName>
        <fullName evidence="1">Putative secreted protein</fullName>
    </submittedName>
</protein>
<reference evidence="1" key="1">
    <citation type="submission" date="2018-01" db="EMBL/GenBank/DDBJ databases">
        <title>An insight into the sialome of Amazonian anophelines.</title>
        <authorList>
            <person name="Ribeiro J.M."/>
            <person name="Scarpassa V."/>
            <person name="Calvo E."/>
        </authorList>
    </citation>
    <scope>NUCLEOTIDE SEQUENCE</scope>
    <source>
        <tissue evidence="1">Salivary glands</tissue>
    </source>
</reference>
<proteinExistence type="predicted"/>